<evidence type="ECO:0000313" key="4">
    <source>
        <dbReference type="EMBL" id="KKY38676.1"/>
    </source>
</evidence>
<dbReference type="Pfam" id="PF12051">
    <property type="entry name" value="DUF3533"/>
    <property type="match status" value="2"/>
</dbReference>
<evidence type="ECO:0000256" key="1">
    <source>
        <dbReference type="SAM" id="MobiDB-lite"/>
    </source>
</evidence>
<accession>A0A0G2FXB1</accession>
<feature type="transmembrane region" description="Helical" evidence="2">
    <location>
        <begin position="307"/>
        <end position="329"/>
    </location>
</feature>
<feature type="transmembrane region" description="Helical" evidence="2">
    <location>
        <begin position="221"/>
        <end position="241"/>
    </location>
</feature>
<feature type="transmembrane region" description="Helical" evidence="2">
    <location>
        <begin position="262"/>
        <end position="287"/>
    </location>
</feature>
<dbReference type="AlphaFoldDB" id="A0A0G2FXB1"/>
<reference evidence="4 5" key="2">
    <citation type="submission" date="2015-05" db="EMBL/GenBank/DDBJ databases">
        <authorList>
            <person name="Morales-Cruz A."/>
            <person name="Amrine K.C."/>
            <person name="Cantu D."/>
        </authorList>
    </citation>
    <scope>NUCLEOTIDE SEQUENCE [LARGE SCALE GENOMIC DNA]</scope>
    <source>
        <strain evidence="4">DA912</strain>
    </source>
</reference>
<proteinExistence type="predicted"/>
<feature type="region of interest" description="Disordered" evidence="1">
    <location>
        <begin position="381"/>
        <end position="403"/>
    </location>
</feature>
<gene>
    <name evidence="4" type="ORF">UCDDA912_g01289</name>
</gene>
<name>A0A0G2FXB1_9PEZI</name>
<feature type="domain" description="DUF3533" evidence="3">
    <location>
        <begin position="310"/>
        <end position="365"/>
    </location>
</feature>
<feature type="domain" description="DUF3533" evidence="3">
    <location>
        <begin position="16"/>
        <end position="291"/>
    </location>
</feature>
<dbReference type="Proteomes" id="UP000034680">
    <property type="component" value="Unassembled WGS sequence"/>
</dbReference>
<dbReference type="STRING" id="1214573.A0A0G2FXB1"/>
<keyword evidence="5" id="KW-1185">Reference proteome</keyword>
<feature type="compositionally biased region" description="Basic residues" evidence="1">
    <location>
        <begin position="393"/>
        <end position="403"/>
    </location>
</feature>
<evidence type="ECO:0000313" key="5">
    <source>
        <dbReference type="Proteomes" id="UP000034680"/>
    </source>
</evidence>
<sequence length="403" mass="45379">MTKVRRHVILLWFRTVLILLVAILAILSLYWGVLFRVEANLRSIIVHVVDFDANVAPYDSVEPVVGPAVVKMTQQLFESPTPCLGFTTVPASEYGNDPLQVREAVYKWDAWAAVIINPNATFLLRQAIETGNSTYDPTGAVQVVIQTARDSTTMQSNISPYLQKFTQEFGSMFGPMWGQMVMSNETISRENLARASAAVNPGVTPLLYDLRPFTPPTATPAVSIGLIYLIIMAFFSFSFFLPIHMKYIRPQGHPPLHFWQLIIWRWLATIAAYCLISLAYSIISLAFQIPFWPGPASHVYSPPPEGATAYALWLIFWVITNVSTSFYSLDLAPGFYGWGYAWPLHHVVEASRQLLFDLHSRIGLNAEKNMGRYVVNTEDGEKELEKEKGTKPPIRKRGFMRGV</sequence>
<dbReference type="OrthoDB" id="2140105at2759"/>
<feature type="transmembrane region" description="Helical" evidence="2">
    <location>
        <begin position="12"/>
        <end position="33"/>
    </location>
</feature>
<dbReference type="InterPro" id="IPR022703">
    <property type="entry name" value="DUF3533"/>
</dbReference>
<keyword evidence="2" id="KW-0472">Membrane</keyword>
<dbReference type="EMBL" id="LCUC01000050">
    <property type="protein sequence ID" value="KKY38676.1"/>
    <property type="molecule type" value="Genomic_DNA"/>
</dbReference>
<dbReference type="PANTHER" id="PTHR34814">
    <property type="entry name" value="NITROSOGUANIDINE RESISTANCE PROTEIN SNG1"/>
    <property type="match status" value="1"/>
</dbReference>
<dbReference type="InterPro" id="IPR053001">
    <property type="entry name" value="MNNG_permease-like"/>
</dbReference>
<comment type="caution">
    <text evidence="4">The sequence shown here is derived from an EMBL/GenBank/DDBJ whole genome shotgun (WGS) entry which is preliminary data.</text>
</comment>
<reference evidence="4 5" key="1">
    <citation type="submission" date="2015-05" db="EMBL/GenBank/DDBJ databases">
        <title>Distinctive expansion of gene families associated with plant cell wall degradation and secondary metabolism in the genomes of grapevine trunk pathogens.</title>
        <authorList>
            <person name="Lawrence D.P."/>
            <person name="Travadon R."/>
            <person name="Rolshausen P.E."/>
            <person name="Baumgartner K."/>
        </authorList>
    </citation>
    <scope>NUCLEOTIDE SEQUENCE [LARGE SCALE GENOMIC DNA]</scope>
    <source>
        <strain evidence="4">DA912</strain>
    </source>
</reference>
<dbReference type="GO" id="GO:0016020">
    <property type="term" value="C:membrane"/>
    <property type="evidence" value="ECO:0007669"/>
    <property type="project" value="TreeGrafter"/>
</dbReference>
<dbReference type="PANTHER" id="PTHR34814:SF1">
    <property type="entry name" value="NITROSOGUANIDINE RESISTANCE PROTEIN SNG1"/>
    <property type="match status" value="1"/>
</dbReference>
<protein>
    <submittedName>
        <fullName evidence="4">Putative mnng and nitrosoguanidine resistance protein</fullName>
    </submittedName>
</protein>
<evidence type="ECO:0000256" key="2">
    <source>
        <dbReference type="SAM" id="Phobius"/>
    </source>
</evidence>
<keyword evidence="2" id="KW-0812">Transmembrane</keyword>
<organism evidence="4 5">
    <name type="scientific">Diaporthe ampelina</name>
    <dbReference type="NCBI Taxonomy" id="1214573"/>
    <lineage>
        <taxon>Eukaryota</taxon>
        <taxon>Fungi</taxon>
        <taxon>Dikarya</taxon>
        <taxon>Ascomycota</taxon>
        <taxon>Pezizomycotina</taxon>
        <taxon>Sordariomycetes</taxon>
        <taxon>Sordariomycetidae</taxon>
        <taxon>Diaporthales</taxon>
        <taxon>Diaporthaceae</taxon>
        <taxon>Diaporthe</taxon>
    </lineage>
</organism>
<keyword evidence="2" id="KW-1133">Transmembrane helix</keyword>
<evidence type="ECO:0000259" key="3">
    <source>
        <dbReference type="Pfam" id="PF12051"/>
    </source>
</evidence>